<gene>
    <name evidence="7" type="ORF">P409_02655</name>
</gene>
<organism evidence="7 8">
    <name type="scientific">Inquilinus limosus MP06</name>
    <dbReference type="NCBI Taxonomy" id="1398085"/>
    <lineage>
        <taxon>Bacteria</taxon>
        <taxon>Pseudomonadati</taxon>
        <taxon>Pseudomonadota</taxon>
        <taxon>Alphaproteobacteria</taxon>
        <taxon>Rhodospirillales</taxon>
        <taxon>Rhodospirillaceae</taxon>
        <taxon>Inquilinus</taxon>
    </lineage>
</organism>
<dbReference type="InterPro" id="IPR029061">
    <property type="entry name" value="THDP-binding"/>
</dbReference>
<proteinExistence type="inferred from homology"/>
<evidence type="ECO:0000256" key="3">
    <source>
        <dbReference type="RuleBase" id="RU362132"/>
    </source>
</evidence>
<dbReference type="PANTHER" id="PTHR42981:SF2">
    <property type="entry name" value="PYRUVATE DEHYDROGENASE [UBIQUINONE]"/>
    <property type="match status" value="1"/>
</dbReference>
<dbReference type="InterPro" id="IPR012001">
    <property type="entry name" value="Thiamin_PyroP_enz_TPP-bd_dom"/>
</dbReference>
<dbReference type="Proteomes" id="UP000029995">
    <property type="component" value="Unassembled WGS sequence"/>
</dbReference>
<dbReference type="SUPFAM" id="SSF52518">
    <property type="entry name" value="Thiamin diphosphate-binding fold (THDP-binding)"/>
    <property type="match status" value="2"/>
</dbReference>
<accession>A0A0A0DCK6</accession>
<feature type="domain" description="Thiamine pyrophosphate enzyme central" evidence="4">
    <location>
        <begin position="200"/>
        <end position="330"/>
    </location>
</feature>
<evidence type="ECO:0000259" key="4">
    <source>
        <dbReference type="Pfam" id="PF00205"/>
    </source>
</evidence>
<protein>
    <submittedName>
        <fullName evidence="7">Pyruvate oxidase</fullName>
    </submittedName>
</protein>
<comment type="similarity">
    <text evidence="1 3">Belongs to the TPP enzyme family.</text>
</comment>
<dbReference type="Pfam" id="PF02776">
    <property type="entry name" value="TPP_enzyme_N"/>
    <property type="match status" value="1"/>
</dbReference>
<dbReference type="OrthoDB" id="4494979at2"/>
<evidence type="ECO:0000259" key="6">
    <source>
        <dbReference type="Pfam" id="PF02776"/>
    </source>
</evidence>
<dbReference type="GO" id="GO:0019752">
    <property type="term" value="P:carboxylic acid metabolic process"/>
    <property type="evidence" value="ECO:0007669"/>
    <property type="project" value="UniProtKB-ARBA"/>
</dbReference>
<dbReference type="InterPro" id="IPR000399">
    <property type="entry name" value="TPP-bd_CS"/>
</dbReference>
<dbReference type="InterPro" id="IPR029035">
    <property type="entry name" value="DHS-like_NAD/FAD-binding_dom"/>
</dbReference>
<dbReference type="GO" id="GO:0030976">
    <property type="term" value="F:thiamine pyrophosphate binding"/>
    <property type="evidence" value="ECO:0007669"/>
    <property type="project" value="InterPro"/>
</dbReference>
<evidence type="ECO:0000259" key="5">
    <source>
        <dbReference type="Pfam" id="PF02775"/>
    </source>
</evidence>
<dbReference type="GO" id="GO:0000287">
    <property type="term" value="F:magnesium ion binding"/>
    <property type="evidence" value="ECO:0007669"/>
    <property type="project" value="InterPro"/>
</dbReference>
<keyword evidence="7" id="KW-0670">Pyruvate</keyword>
<evidence type="ECO:0000256" key="1">
    <source>
        <dbReference type="ARBA" id="ARBA00007812"/>
    </source>
</evidence>
<dbReference type="RefSeq" id="WP_034831506.1">
    <property type="nucleotide sequence ID" value="NZ_JANX01000013.1"/>
</dbReference>
<dbReference type="CDD" id="cd02014">
    <property type="entry name" value="TPP_POX"/>
    <property type="match status" value="1"/>
</dbReference>
<dbReference type="InterPro" id="IPR047212">
    <property type="entry name" value="TPP_POXB-like"/>
</dbReference>
<dbReference type="InterPro" id="IPR047211">
    <property type="entry name" value="POXB-like"/>
</dbReference>
<dbReference type="PROSITE" id="PS00187">
    <property type="entry name" value="TPP_ENZYMES"/>
    <property type="match status" value="1"/>
</dbReference>
<dbReference type="InterPro" id="IPR012000">
    <property type="entry name" value="Thiamin_PyroP_enz_cen_dom"/>
</dbReference>
<dbReference type="CDD" id="cd07039">
    <property type="entry name" value="TPP_PYR_POX"/>
    <property type="match status" value="1"/>
</dbReference>
<dbReference type="EMBL" id="JANX01000013">
    <property type="protein sequence ID" value="KGM35755.1"/>
    <property type="molecule type" value="Genomic_DNA"/>
</dbReference>
<dbReference type="Gene3D" id="3.40.50.1220">
    <property type="entry name" value="TPP-binding domain"/>
    <property type="match status" value="1"/>
</dbReference>
<evidence type="ECO:0000256" key="2">
    <source>
        <dbReference type="ARBA" id="ARBA00023052"/>
    </source>
</evidence>
<evidence type="ECO:0000313" key="8">
    <source>
        <dbReference type="Proteomes" id="UP000029995"/>
    </source>
</evidence>
<dbReference type="AlphaFoldDB" id="A0A0A0DCK6"/>
<feature type="domain" description="Thiamine pyrophosphate enzyme N-terminal TPP-binding" evidence="6">
    <location>
        <begin position="5"/>
        <end position="115"/>
    </location>
</feature>
<name>A0A0A0DCK6_9PROT</name>
<dbReference type="SUPFAM" id="SSF52467">
    <property type="entry name" value="DHS-like NAD/FAD-binding domain"/>
    <property type="match status" value="1"/>
</dbReference>
<keyword evidence="2 3" id="KW-0786">Thiamine pyrophosphate</keyword>
<dbReference type="Gene3D" id="3.40.50.970">
    <property type="match status" value="2"/>
</dbReference>
<feature type="domain" description="Thiamine pyrophosphate enzyme TPP-binding" evidence="5">
    <location>
        <begin position="390"/>
        <end position="536"/>
    </location>
</feature>
<dbReference type="Pfam" id="PF00205">
    <property type="entry name" value="TPP_enzyme_M"/>
    <property type="match status" value="1"/>
</dbReference>
<dbReference type="GO" id="GO:0003824">
    <property type="term" value="F:catalytic activity"/>
    <property type="evidence" value="ECO:0007669"/>
    <property type="project" value="InterPro"/>
</dbReference>
<dbReference type="PANTHER" id="PTHR42981">
    <property type="entry name" value="PYRUVATE DEHYDROGENASE [UBIQUINONE]"/>
    <property type="match status" value="1"/>
</dbReference>
<reference evidence="7 8" key="1">
    <citation type="submission" date="2014-01" db="EMBL/GenBank/DDBJ databases">
        <title>Genome sequence determination for a cystic fibrosis isolate, Inquilinus limosus.</title>
        <authorList>
            <person name="Pino M."/>
            <person name="Di Conza J."/>
            <person name="Gutkind G."/>
        </authorList>
    </citation>
    <scope>NUCLEOTIDE SEQUENCE [LARGE SCALE GENOMIC DNA]</scope>
    <source>
        <strain evidence="7 8">MP06</strain>
    </source>
</reference>
<evidence type="ECO:0000313" key="7">
    <source>
        <dbReference type="EMBL" id="KGM35755.1"/>
    </source>
</evidence>
<dbReference type="InterPro" id="IPR011766">
    <property type="entry name" value="TPP_enzyme_TPP-bd"/>
</dbReference>
<dbReference type="InterPro" id="IPR047210">
    <property type="entry name" value="TPP_PYR_POXB-like"/>
</dbReference>
<comment type="caution">
    <text evidence="7">The sequence shown here is derived from an EMBL/GenBank/DDBJ whole genome shotgun (WGS) entry which is preliminary data.</text>
</comment>
<dbReference type="Pfam" id="PF02775">
    <property type="entry name" value="TPP_enzyme_C"/>
    <property type="match status" value="1"/>
</dbReference>
<sequence length="585" mass="62398">MARPTAGDVLVETLIDWGVDTIFGIPGDGINGVIEALRTRQDRIRFIQVRHEEAAAFAACAYAKWTGKLGVCLATSGPGGIHLLNGLYDAKLDGQPVLAITGLQFHDLVHTFTQQDVELDKLFADVAAYNVRIMGPNHVENAVELACRTALARRGVAHVTIPVDMQSQPVDAATRSERNVPGHVSDVMAPPAQMPGEDQLARAAAILNAGGKTAILAGRGALGAREVLEAVAERMGAPVIKPLLGKGALPDDSPYSTGGVGLLGTLPSQEALEDCDTLLIAGSAFPYIEYYPKPGQARAVQIDLDPQRIGLRHPVEAGLVGDARKVLEALLPRLQHRDDRSFLAKAQAGMKDWNALMVERGTRPDKPMKPQVVAHELDKLLRHDAIVATDSGTITTWAARHLTMRDGMMFSCSGNLASMACGLPYAIAAAVAYPDRQVVCFIGDGGLTMLLGELATCVKYNLNIKIVVIKNNALGQIKWEQMVFLGNPEYVCELQPIDFAAVARGFGIAGWSVDDPARCGEVLRDAMAAPGPALVEAVVDPHEPPMPAKATLKQAAHLAEALARGTPARRKIALTVASDTVRELV</sequence>